<protein>
    <recommendedName>
        <fullName evidence="1">IstB-like ATP-binding domain-containing protein</fullName>
    </recommendedName>
</protein>
<dbReference type="EMBL" id="LAZR01019957">
    <property type="protein sequence ID" value="KKL90636.1"/>
    <property type="molecule type" value="Genomic_DNA"/>
</dbReference>
<dbReference type="InterPro" id="IPR027417">
    <property type="entry name" value="P-loop_NTPase"/>
</dbReference>
<feature type="domain" description="IstB-like ATP-binding" evidence="1">
    <location>
        <begin position="1"/>
        <end position="77"/>
    </location>
</feature>
<dbReference type="Gene3D" id="3.40.50.300">
    <property type="entry name" value="P-loop containing nucleotide triphosphate hydrolases"/>
    <property type="match status" value="1"/>
</dbReference>
<organism evidence="2">
    <name type="scientific">marine sediment metagenome</name>
    <dbReference type="NCBI Taxonomy" id="412755"/>
    <lineage>
        <taxon>unclassified sequences</taxon>
        <taxon>metagenomes</taxon>
        <taxon>ecological metagenomes</taxon>
    </lineage>
</organism>
<name>A0A0F9GJE4_9ZZZZ</name>
<evidence type="ECO:0000259" key="1">
    <source>
        <dbReference type="Pfam" id="PF01695"/>
    </source>
</evidence>
<comment type="caution">
    <text evidence="2">The sequence shown here is derived from an EMBL/GenBank/DDBJ whole genome shotgun (WGS) entry which is preliminary data.</text>
</comment>
<sequence>MIDDFGYVKQDREEMEVLFTLLAQRYERGSLLITSNLPFSKWEMIFKDPMTTAAAIDRLVHHSVILELNVPSYRAEQAGKRKNQSQN</sequence>
<dbReference type="AlphaFoldDB" id="A0A0F9GJE4"/>
<dbReference type="GO" id="GO:0005524">
    <property type="term" value="F:ATP binding"/>
    <property type="evidence" value="ECO:0007669"/>
    <property type="project" value="InterPro"/>
</dbReference>
<accession>A0A0F9GJE4</accession>
<dbReference type="InterPro" id="IPR002611">
    <property type="entry name" value="IstB_ATP-bd"/>
</dbReference>
<dbReference type="Pfam" id="PF01695">
    <property type="entry name" value="IstB_IS21"/>
    <property type="match status" value="1"/>
</dbReference>
<evidence type="ECO:0000313" key="2">
    <source>
        <dbReference type="EMBL" id="KKL90636.1"/>
    </source>
</evidence>
<proteinExistence type="predicted"/>
<reference evidence="2" key="1">
    <citation type="journal article" date="2015" name="Nature">
        <title>Complex archaea that bridge the gap between prokaryotes and eukaryotes.</title>
        <authorList>
            <person name="Spang A."/>
            <person name="Saw J.H."/>
            <person name="Jorgensen S.L."/>
            <person name="Zaremba-Niedzwiedzka K."/>
            <person name="Martijn J."/>
            <person name="Lind A.E."/>
            <person name="van Eijk R."/>
            <person name="Schleper C."/>
            <person name="Guy L."/>
            <person name="Ettema T.J."/>
        </authorList>
    </citation>
    <scope>NUCLEOTIDE SEQUENCE</scope>
</reference>
<gene>
    <name evidence="2" type="ORF">LCGC14_1902690</name>
</gene>